<keyword evidence="4" id="KW-1185">Reference proteome</keyword>
<dbReference type="SUPFAM" id="SSF46785">
    <property type="entry name" value="Winged helix' DNA-binding domain"/>
    <property type="match status" value="1"/>
</dbReference>
<reference evidence="3" key="1">
    <citation type="submission" date="2021-03" db="EMBL/GenBank/DDBJ databases">
        <title>Roseibium sp. CAU 1637 isolated from Incheon.</title>
        <authorList>
            <person name="Kim W."/>
        </authorList>
    </citation>
    <scope>NUCLEOTIDE SEQUENCE</scope>
    <source>
        <strain evidence="3">CAU 1637</strain>
    </source>
</reference>
<sequence length="335" mass="37816">MNSIERALAILLLLTGGRLITATTLSERFEVSLRTIYRDIDRLIALGIPVEAERGSEGGYRLAKDYLQPPVALSRNETAALLTALALVRSLRTLPLKADLEAAERKLIASLPKSVLTLLGDAERVIGIEPMPADIFHYSTKAEPTEHWQTALDGFMIGLLESRRVRFEHHNPARPAARPHDVEPYGVLFDRDLWYLAGRSVDTGEFKIYRADRVRQIEVSGFRFRPDPEFHVSSLLGGAWLSEAMRRWEKEGPSTRIRMHKDQIKRLAQDWYYRHATVTADGPEHAVLSLPNVAAVRILPLVRWLGPGAEILEPVELRDQLNAELEELMQAHQSS</sequence>
<dbReference type="Gene3D" id="1.10.10.10">
    <property type="entry name" value="Winged helix-like DNA-binding domain superfamily/Winged helix DNA-binding domain"/>
    <property type="match status" value="1"/>
</dbReference>
<evidence type="ECO:0000259" key="1">
    <source>
        <dbReference type="Pfam" id="PF08279"/>
    </source>
</evidence>
<dbReference type="InterPro" id="IPR051534">
    <property type="entry name" value="CBASS_pafABC_assoc_protein"/>
</dbReference>
<dbReference type="InterPro" id="IPR036388">
    <property type="entry name" value="WH-like_DNA-bd_sf"/>
</dbReference>
<proteinExistence type="predicted"/>
<gene>
    <name evidence="3" type="ORF">J0X15_10090</name>
</gene>
<dbReference type="PANTHER" id="PTHR34580:SF1">
    <property type="entry name" value="PROTEIN PAFC"/>
    <property type="match status" value="1"/>
</dbReference>
<dbReference type="Pfam" id="PF08279">
    <property type="entry name" value="HTH_11"/>
    <property type="match status" value="1"/>
</dbReference>
<evidence type="ECO:0000259" key="2">
    <source>
        <dbReference type="Pfam" id="PF13280"/>
    </source>
</evidence>
<dbReference type="PANTHER" id="PTHR34580">
    <property type="match status" value="1"/>
</dbReference>
<evidence type="ECO:0000313" key="4">
    <source>
        <dbReference type="Proteomes" id="UP000664779"/>
    </source>
</evidence>
<dbReference type="Proteomes" id="UP000664779">
    <property type="component" value="Unassembled WGS sequence"/>
</dbReference>
<dbReference type="InterPro" id="IPR036390">
    <property type="entry name" value="WH_DNA-bd_sf"/>
</dbReference>
<feature type="domain" description="Helix-turn-helix type 11" evidence="1">
    <location>
        <begin position="6"/>
        <end position="61"/>
    </location>
</feature>
<name>A0A939ENT9_9HYPH</name>
<dbReference type="InterPro" id="IPR013196">
    <property type="entry name" value="HTH_11"/>
</dbReference>
<comment type="caution">
    <text evidence="3">The sequence shown here is derived from an EMBL/GenBank/DDBJ whole genome shotgun (WGS) entry which is preliminary data.</text>
</comment>
<evidence type="ECO:0000313" key="3">
    <source>
        <dbReference type="EMBL" id="MBO0345570.1"/>
    </source>
</evidence>
<dbReference type="AlphaFoldDB" id="A0A939ENT9"/>
<dbReference type="RefSeq" id="WP_206940333.1">
    <property type="nucleotide sequence ID" value="NZ_JAFLNF010000004.1"/>
</dbReference>
<feature type="domain" description="WYL" evidence="2">
    <location>
        <begin position="159"/>
        <end position="219"/>
    </location>
</feature>
<organism evidence="3 4">
    <name type="scientific">Roseibium limicola</name>
    <dbReference type="NCBI Taxonomy" id="2816037"/>
    <lineage>
        <taxon>Bacteria</taxon>
        <taxon>Pseudomonadati</taxon>
        <taxon>Pseudomonadota</taxon>
        <taxon>Alphaproteobacteria</taxon>
        <taxon>Hyphomicrobiales</taxon>
        <taxon>Stappiaceae</taxon>
        <taxon>Roseibium</taxon>
    </lineage>
</organism>
<dbReference type="Pfam" id="PF13280">
    <property type="entry name" value="WYL"/>
    <property type="match status" value="1"/>
</dbReference>
<accession>A0A939ENT9</accession>
<dbReference type="PROSITE" id="PS52050">
    <property type="entry name" value="WYL"/>
    <property type="match status" value="1"/>
</dbReference>
<dbReference type="InterPro" id="IPR026881">
    <property type="entry name" value="WYL_dom"/>
</dbReference>
<dbReference type="EMBL" id="JAFLNF010000004">
    <property type="protein sequence ID" value="MBO0345570.1"/>
    <property type="molecule type" value="Genomic_DNA"/>
</dbReference>
<protein>
    <submittedName>
        <fullName evidence="3">WYL domain-containing protein</fullName>
    </submittedName>
</protein>